<evidence type="ECO:0000256" key="3">
    <source>
        <dbReference type="ARBA" id="ARBA00013229"/>
    </source>
</evidence>
<dbReference type="InterPro" id="IPR012334">
    <property type="entry name" value="Pectin_lyas_fold"/>
</dbReference>
<dbReference type="Gene3D" id="2.160.20.10">
    <property type="entry name" value="Single-stranded right-handed beta-helix, Pectin lyase-like"/>
    <property type="match status" value="1"/>
</dbReference>
<evidence type="ECO:0000313" key="7">
    <source>
        <dbReference type="EMBL" id="KAK3194300.1"/>
    </source>
</evidence>
<accession>A0AAD9ZVZ9</accession>
<dbReference type="PANTHER" id="PTHR31321:SF134">
    <property type="entry name" value="PECTINESTERASE"/>
    <property type="match status" value="1"/>
</dbReference>
<dbReference type="GO" id="GO:0042545">
    <property type="term" value="P:cell wall modification"/>
    <property type="evidence" value="ECO:0007669"/>
    <property type="project" value="InterPro"/>
</dbReference>
<dbReference type="GO" id="GO:0030599">
    <property type="term" value="F:pectinesterase activity"/>
    <property type="evidence" value="ECO:0007669"/>
    <property type="project" value="UniProtKB-EC"/>
</dbReference>
<dbReference type="InterPro" id="IPR000070">
    <property type="entry name" value="Pectinesterase_cat"/>
</dbReference>
<keyword evidence="5" id="KW-0063">Aspartyl esterase</keyword>
<dbReference type="InterPro" id="IPR011050">
    <property type="entry name" value="Pectin_lyase_fold/virulence"/>
</dbReference>
<evidence type="ECO:0000313" key="8">
    <source>
        <dbReference type="Proteomes" id="UP001281410"/>
    </source>
</evidence>
<evidence type="ECO:0000259" key="6">
    <source>
        <dbReference type="Pfam" id="PF01095"/>
    </source>
</evidence>
<sequence>MGSYAAQYKAGYITAQARNSSTDPSAFVFKSCSITGTNYGKAYLGRAYGAYSRVIFADSTLSDIIVPDGWDAWSYIHEEENIEYMESGCSGAGADTSKRVSWEKKVTDHAYLNDFVDISFIDKEGWISKLPN</sequence>
<comment type="pathway">
    <text evidence="1">Glycan metabolism; pectin degradation; 2-dehydro-3-deoxy-D-gluconate from pectin: step 1/5.</text>
</comment>
<dbReference type="EC" id="3.1.1.11" evidence="3"/>
<dbReference type="AlphaFoldDB" id="A0AAD9ZVZ9"/>
<dbReference type="GO" id="GO:0045490">
    <property type="term" value="P:pectin catabolic process"/>
    <property type="evidence" value="ECO:0007669"/>
    <property type="project" value="TreeGrafter"/>
</dbReference>
<proteinExistence type="inferred from homology"/>
<feature type="domain" description="Pectinesterase catalytic" evidence="6">
    <location>
        <begin position="8"/>
        <end position="122"/>
    </location>
</feature>
<dbReference type="EMBL" id="JANJYJ010000008">
    <property type="protein sequence ID" value="KAK3194300.1"/>
    <property type="molecule type" value="Genomic_DNA"/>
</dbReference>
<keyword evidence="4" id="KW-0378">Hydrolase</keyword>
<evidence type="ECO:0000256" key="4">
    <source>
        <dbReference type="ARBA" id="ARBA00022801"/>
    </source>
</evidence>
<comment type="similarity">
    <text evidence="2">Belongs to the pectinesterase family.</text>
</comment>
<reference evidence="7" key="1">
    <citation type="journal article" date="2023" name="Plant J.">
        <title>Genome sequences and population genomics provide insights into the demographic history, inbreeding, and mutation load of two 'living fossil' tree species of Dipteronia.</title>
        <authorList>
            <person name="Feng Y."/>
            <person name="Comes H.P."/>
            <person name="Chen J."/>
            <person name="Zhu S."/>
            <person name="Lu R."/>
            <person name="Zhang X."/>
            <person name="Li P."/>
            <person name="Qiu J."/>
            <person name="Olsen K.M."/>
            <person name="Qiu Y."/>
        </authorList>
    </citation>
    <scope>NUCLEOTIDE SEQUENCE</scope>
    <source>
        <strain evidence="7">NBL</strain>
    </source>
</reference>
<evidence type="ECO:0000256" key="5">
    <source>
        <dbReference type="ARBA" id="ARBA00023085"/>
    </source>
</evidence>
<dbReference type="PANTHER" id="PTHR31321">
    <property type="entry name" value="ACYL-COA THIOESTER HYDROLASE YBHC-RELATED"/>
    <property type="match status" value="1"/>
</dbReference>
<dbReference type="Pfam" id="PF01095">
    <property type="entry name" value="Pectinesterase"/>
    <property type="match status" value="1"/>
</dbReference>
<evidence type="ECO:0000256" key="2">
    <source>
        <dbReference type="ARBA" id="ARBA00008891"/>
    </source>
</evidence>
<protein>
    <recommendedName>
        <fullName evidence="3">pectinesterase</fullName>
        <ecNumber evidence="3">3.1.1.11</ecNumber>
    </recommendedName>
</protein>
<dbReference type="SUPFAM" id="SSF51126">
    <property type="entry name" value="Pectin lyase-like"/>
    <property type="match status" value="1"/>
</dbReference>
<gene>
    <name evidence="7" type="ORF">Dsin_025610</name>
</gene>
<dbReference type="Proteomes" id="UP001281410">
    <property type="component" value="Unassembled WGS sequence"/>
</dbReference>
<keyword evidence="8" id="KW-1185">Reference proteome</keyword>
<name>A0AAD9ZVZ9_9ROSI</name>
<organism evidence="7 8">
    <name type="scientific">Dipteronia sinensis</name>
    <dbReference type="NCBI Taxonomy" id="43782"/>
    <lineage>
        <taxon>Eukaryota</taxon>
        <taxon>Viridiplantae</taxon>
        <taxon>Streptophyta</taxon>
        <taxon>Embryophyta</taxon>
        <taxon>Tracheophyta</taxon>
        <taxon>Spermatophyta</taxon>
        <taxon>Magnoliopsida</taxon>
        <taxon>eudicotyledons</taxon>
        <taxon>Gunneridae</taxon>
        <taxon>Pentapetalae</taxon>
        <taxon>rosids</taxon>
        <taxon>malvids</taxon>
        <taxon>Sapindales</taxon>
        <taxon>Sapindaceae</taxon>
        <taxon>Hippocastanoideae</taxon>
        <taxon>Acereae</taxon>
        <taxon>Dipteronia</taxon>
    </lineage>
</organism>
<evidence type="ECO:0000256" key="1">
    <source>
        <dbReference type="ARBA" id="ARBA00005184"/>
    </source>
</evidence>
<comment type="caution">
    <text evidence="7">The sequence shown here is derived from an EMBL/GenBank/DDBJ whole genome shotgun (WGS) entry which is preliminary data.</text>
</comment>